<dbReference type="SUPFAM" id="SSF141986">
    <property type="entry name" value="LD-carboxypeptidase A C-terminal domain-like"/>
    <property type="match status" value="1"/>
</dbReference>
<feature type="domain" description="LD-carboxypeptidase N-terminal" evidence="3">
    <location>
        <begin position="5"/>
        <end position="128"/>
    </location>
</feature>
<dbReference type="InterPro" id="IPR027461">
    <property type="entry name" value="Carboxypeptidase_A_C_sf"/>
</dbReference>
<gene>
    <name evidence="5" type="ORF">H9865_10685</name>
</gene>
<dbReference type="InterPro" id="IPR027478">
    <property type="entry name" value="LdcA_N"/>
</dbReference>
<dbReference type="PANTHER" id="PTHR30237:SF4">
    <property type="entry name" value="LD-CARBOXYPEPTIDASE C-TERMINAL DOMAIN-CONTAINING PROTEIN"/>
    <property type="match status" value="1"/>
</dbReference>
<evidence type="ECO:0000256" key="1">
    <source>
        <dbReference type="ARBA" id="ARBA00010233"/>
    </source>
</evidence>
<dbReference type="AlphaFoldDB" id="A0A9D1V5U0"/>
<comment type="similarity">
    <text evidence="1">Belongs to the peptidase S66 family.</text>
</comment>
<comment type="caution">
    <text evidence="5">The sequence shown here is derived from an EMBL/GenBank/DDBJ whole genome shotgun (WGS) entry which is preliminary data.</text>
</comment>
<dbReference type="InterPro" id="IPR040449">
    <property type="entry name" value="Peptidase_S66_N"/>
</dbReference>
<evidence type="ECO:0000256" key="2">
    <source>
        <dbReference type="ARBA" id="ARBA00022801"/>
    </source>
</evidence>
<dbReference type="GO" id="GO:0016787">
    <property type="term" value="F:hydrolase activity"/>
    <property type="evidence" value="ECO:0007669"/>
    <property type="project" value="UniProtKB-KW"/>
</dbReference>
<sequence length="343" mass="38436">MIRTVGVVSLSAGTLGEDFVRHELELGVRRLEHYGLKVKFLPHALKGIDYVKTHPEQRAADLLEAFRDPEIDLILCAIGGDDTYRLLPYLFEEGRLEKAARQKPFLGFSDSTVNHFMLHKAGISTFYGQAFLSDVCEMDREMLPYTRRYFEELLRTGTIRQVKPGDVWYEGRTDYGPDRLGTPLPSHPAGGWKLLQGPPVFCGKILGGCLDTLYDFFDGGRYPDMPVLCRQYGLFPRAEDWNGRILLLETSEEQMSPEKFCRALGFLKEAGVFKAVSGVLFGRPMDNVYREEYHRLLVQTVDDPALPILADLNVGHALPRCILPFGVNAAVDAAAQTITFGGA</sequence>
<dbReference type="InterPro" id="IPR040921">
    <property type="entry name" value="Peptidase_S66C"/>
</dbReference>
<accession>A0A9D1V5U0</accession>
<dbReference type="SUPFAM" id="SSF52317">
    <property type="entry name" value="Class I glutamine amidotransferase-like"/>
    <property type="match status" value="1"/>
</dbReference>
<organism evidence="5 6">
    <name type="scientific">Candidatus Allofournierella pullicola</name>
    <dbReference type="NCBI Taxonomy" id="2838596"/>
    <lineage>
        <taxon>Bacteria</taxon>
        <taxon>Bacillati</taxon>
        <taxon>Bacillota</taxon>
        <taxon>Clostridia</taxon>
        <taxon>Eubacteriales</taxon>
        <taxon>Oscillospiraceae</taxon>
        <taxon>Allofournierella</taxon>
    </lineage>
</organism>
<dbReference type="InterPro" id="IPR003507">
    <property type="entry name" value="S66_fam"/>
</dbReference>
<dbReference type="InterPro" id="IPR029062">
    <property type="entry name" value="Class_I_gatase-like"/>
</dbReference>
<evidence type="ECO:0000259" key="4">
    <source>
        <dbReference type="Pfam" id="PF17676"/>
    </source>
</evidence>
<dbReference type="PANTHER" id="PTHR30237">
    <property type="entry name" value="MURAMOYLTETRAPEPTIDE CARBOXYPEPTIDASE"/>
    <property type="match status" value="1"/>
</dbReference>
<name>A0A9D1V5U0_9FIRM</name>
<proteinExistence type="inferred from homology"/>
<evidence type="ECO:0000259" key="3">
    <source>
        <dbReference type="Pfam" id="PF02016"/>
    </source>
</evidence>
<dbReference type="Gene3D" id="3.50.30.60">
    <property type="entry name" value="LD-carboxypeptidase A C-terminal domain-like"/>
    <property type="match status" value="1"/>
</dbReference>
<evidence type="ECO:0000313" key="5">
    <source>
        <dbReference type="EMBL" id="HIX06541.1"/>
    </source>
</evidence>
<dbReference type="Gene3D" id="3.40.50.10740">
    <property type="entry name" value="Class I glutamine amidotransferase-like"/>
    <property type="match status" value="1"/>
</dbReference>
<reference evidence="5" key="1">
    <citation type="journal article" date="2021" name="PeerJ">
        <title>Extensive microbial diversity within the chicken gut microbiome revealed by metagenomics and culture.</title>
        <authorList>
            <person name="Gilroy R."/>
            <person name="Ravi A."/>
            <person name="Getino M."/>
            <person name="Pursley I."/>
            <person name="Horton D.L."/>
            <person name="Alikhan N.F."/>
            <person name="Baker D."/>
            <person name="Gharbi K."/>
            <person name="Hall N."/>
            <person name="Watson M."/>
            <person name="Adriaenssens E.M."/>
            <person name="Foster-Nyarko E."/>
            <person name="Jarju S."/>
            <person name="Secka A."/>
            <person name="Antonio M."/>
            <person name="Oren A."/>
            <person name="Chaudhuri R.R."/>
            <person name="La Ragione R."/>
            <person name="Hildebrand F."/>
            <person name="Pallen M.J."/>
        </authorList>
    </citation>
    <scope>NUCLEOTIDE SEQUENCE</scope>
    <source>
        <strain evidence="5">2239</strain>
    </source>
</reference>
<feature type="domain" description="LD-carboxypeptidase C-terminal" evidence="4">
    <location>
        <begin position="203"/>
        <end position="330"/>
    </location>
</feature>
<dbReference type="Pfam" id="PF02016">
    <property type="entry name" value="Peptidase_S66"/>
    <property type="match status" value="1"/>
</dbReference>
<dbReference type="Pfam" id="PF17676">
    <property type="entry name" value="Peptidase_S66C"/>
    <property type="match status" value="1"/>
</dbReference>
<evidence type="ECO:0000313" key="6">
    <source>
        <dbReference type="Proteomes" id="UP000824193"/>
    </source>
</evidence>
<dbReference type="Proteomes" id="UP000824193">
    <property type="component" value="Unassembled WGS sequence"/>
</dbReference>
<dbReference type="PIRSF" id="PIRSF028757">
    <property type="entry name" value="LD-carboxypeptidase"/>
    <property type="match status" value="1"/>
</dbReference>
<reference evidence="5" key="2">
    <citation type="submission" date="2021-04" db="EMBL/GenBank/DDBJ databases">
        <authorList>
            <person name="Gilroy R."/>
        </authorList>
    </citation>
    <scope>NUCLEOTIDE SEQUENCE</scope>
    <source>
        <strain evidence="5">2239</strain>
    </source>
</reference>
<protein>
    <submittedName>
        <fullName evidence="5">LD-carboxypeptidase</fullName>
    </submittedName>
</protein>
<dbReference type="CDD" id="cd07062">
    <property type="entry name" value="Peptidase_S66_mccF_like"/>
    <property type="match status" value="1"/>
</dbReference>
<keyword evidence="2" id="KW-0378">Hydrolase</keyword>
<dbReference type="EMBL" id="DXFW01000037">
    <property type="protein sequence ID" value="HIX06541.1"/>
    <property type="molecule type" value="Genomic_DNA"/>
</dbReference>